<proteinExistence type="predicted"/>
<comment type="caution">
    <text evidence="1">The sequence shown here is derived from an EMBL/GenBank/DDBJ whole genome shotgun (WGS) entry which is preliminary data.</text>
</comment>
<protein>
    <submittedName>
        <fullName evidence="1">Uncharacterized protein</fullName>
    </submittedName>
</protein>
<gene>
    <name evidence="1" type="ORF">FJV41_48290</name>
</gene>
<evidence type="ECO:0000313" key="2">
    <source>
        <dbReference type="Proteomes" id="UP000315369"/>
    </source>
</evidence>
<dbReference type="EMBL" id="VIFM01000461">
    <property type="protein sequence ID" value="TQF08745.1"/>
    <property type="molecule type" value="Genomic_DNA"/>
</dbReference>
<evidence type="ECO:0000313" key="1">
    <source>
        <dbReference type="EMBL" id="TQF08745.1"/>
    </source>
</evidence>
<dbReference type="RefSeq" id="WP_141649367.1">
    <property type="nucleotide sequence ID" value="NZ_VIFM01000461.1"/>
</dbReference>
<sequence>MGTTNTEELLASLILLRELQSFVPSGGAVSHLETMREAAKLKATAAIQGPLERYLGKPEQHAAP</sequence>
<accession>A0A540WI93</accession>
<dbReference type="AlphaFoldDB" id="A0A540WI93"/>
<dbReference type="Proteomes" id="UP000315369">
    <property type="component" value="Unassembled WGS sequence"/>
</dbReference>
<keyword evidence="2" id="KW-1185">Reference proteome</keyword>
<organism evidence="1 2">
    <name type="scientific">Myxococcus llanfairpwllgwyngyllgogerychwyrndrobwllllantysiliogogogochensis</name>
    <dbReference type="NCBI Taxonomy" id="2590453"/>
    <lineage>
        <taxon>Bacteria</taxon>
        <taxon>Pseudomonadati</taxon>
        <taxon>Myxococcota</taxon>
        <taxon>Myxococcia</taxon>
        <taxon>Myxococcales</taxon>
        <taxon>Cystobacterineae</taxon>
        <taxon>Myxococcaceae</taxon>
        <taxon>Myxococcus</taxon>
    </lineage>
</organism>
<name>A0A540WI93_9BACT</name>
<reference evidence="1 2" key="1">
    <citation type="submission" date="2019-06" db="EMBL/GenBank/DDBJ databases">
        <authorList>
            <person name="Livingstone P."/>
            <person name="Whitworth D."/>
        </authorList>
    </citation>
    <scope>NUCLEOTIDE SEQUENCE [LARGE SCALE GENOMIC DNA]</scope>
    <source>
        <strain evidence="1 2">AM401</strain>
    </source>
</reference>